<gene>
    <name evidence="5" type="primary">ydaM_6</name>
    <name evidence="5" type="ORF">NCTC10684_02492</name>
</gene>
<feature type="transmembrane region" description="Helical" evidence="3">
    <location>
        <begin position="182"/>
        <end position="211"/>
    </location>
</feature>
<feature type="transmembrane region" description="Helical" evidence="3">
    <location>
        <begin position="90"/>
        <end position="106"/>
    </location>
</feature>
<organism evidence="5 6">
    <name type="scientific">Aminobacter aminovorans</name>
    <name type="common">Chelatobacter heintzii</name>
    <dbReference type="NCBI Taxonomy" id="83263"/>
    <lineage>
        <taxon>Bacteria</taxon>
        <taxon>Pseudomonadati</taxon>
        <taxon>Pseudomonadota</taxon>
        <taxon>Alphaproteobacteria</taxon>
        <taxon>Hyphomicrobiales</taxon>
        <taxon>Phyllobacteriaceae</taxon>
        <taxon>Aminobacter</taxon>
    </lineage>
</organism>
<feature type="transmembrane region" description="Helical" evidence="3">
    <location>
        <begin position="6"/>
        <end position="22"/>
    </location>
</feature>
<evidence type="ECO:0000313" key="5">
    <source>
        <dbReference type="EMBL" id="SUU89258.1"/>
    </source>
</evidence>
<reference evidence="5 6" key="1">
    <citation type="submission" date="2018-06" db="EMBL/GenBank/DDBJ databases">
        <authorList>
            <consortium name="Pathogen Informatics"/>
            <person name="Doyle S."/>
        </authorList>
    </citation>
    <scope>NUCLEOTIDE SEQUENCE [LARGE SCALE GENOMIC DNA]</scope>
    <source>
        <strain evidence="5 6">NCTC10684</strain>
    </source>
</reference>
<dbReference type="Pfam" id="PF00990">
    <property type="entry name" value="GGDEF"/>
    <property type="match status" value="1"/>
</dbReference>
<evidence type="ECO:0000256" key="2">
    <source>
        <dbReference type="ARBA" id="ARBA00034247"/>
    </source>
</evidence>
<sequence>MQFIPSALLLLFAATFLCIWLLERRRRHLLLFALAFLTISAATVVQFALWPADIGYNTIVCAALYSAAPLLLVQGVLLRSGQSMARAEQAAWFGGIVVILACFYYIQNDLTVRVYVLNFGMGGILLSGAWKLRHLVRGNIVDRVMLWLLLGLGATFVGRTLLTGGSVPTDDVDAFFQSAFWVWAQFAMSVLGVAMGLALVVVACADVILALKAERDSDPLTGLLNRRGLQGKTQRLFVKGVGKPLSIVACDIDRFKAINDSFGHAAGDIVLSGVAGVIRSKLRAADIAARTGGEEFVIVLKDAPVDDAFGLVETLRREIASVRFAGMPDDFAVTCSFGIAKLHAGESLWDAIGRADKVLYAAKRAGRNRTFAEGLQLSNAA</sequence>
<feature type="transmembrane region" description="Helical" evidence="3">
    <location>
        <begin position="56"/>
        <end position="78"/>
    </location>
</feature>
<dbReference type="EMBL" id="UFSM01000001">
    <property type="protein sequence ID" value="SUU89258.1"/>
    <property type="molecule type" value="Genomic_DNA"/>
</dbReference>
<dbReference type="OrthoDB" id="9812260at2"/>
<evidence type="ECO:0000259" key="4">
    <source>
        <dbReference type="PROSITE" id="PS50887"/>
    </source>
</evidence>
<keyword evidence="5" id="KW-0808">Transferase</keyword>
<dbReference type="InterPro" id="IPR043128">
    <property type="entry name" value="Rev_trsase/Diguanyl_cyclase"/>
</dbReference>
<evidence type="ECO:0000313" key="6">
    <source>
        <dbReference type="Proteomes" id="UP000254701"/>
    </source>
</evidence>
<keyword evidence="3" id="KW-0812">Transmembrane</keyword>
<proteinExistence type="predicted"/>
<dbReference type="PANTHER" id="PTHR45138:SF9">
    <property type="entry name" value="DIGUANYLATE CYCLASE DGCM-RELATED"/>
    <property type="match status" value="1"/>
</dbReference>
<keyword evidence="3" id="KW-0472">Membrane</keyword>
<dbReference type="SUPFAM" id="SSF55073">
    <property type="entry name" value="Nucleotide cyclase"/>
    <property type="match status" value="1"/>
</dbReference>
<protein>
    <recommendedName>
        <fullName evidence="1">diguanylate cyclase</fullName>
        <ecNumber evidence="1">2.7.7.65</ecNumber>
    </recommendedName>
</protein>
<feature type="domain" description="GGDEF" evidence="4">
    <location>
        <begin position="243"/>
        <end position="375"/>
    </location>
</feature>
<dbReference type="PANTHER" id="PTHR45138">
    <property type="entry name" value="REGULATORY COMPONENTS OF SENSORY TRANSDUCTION SYSTEM"/>
    <property type="match status" value="1"/>
</dbReference>
<accession>A0A380WKG3</accession>
<comment type="catalytic activity">
    <reaction evidence="2">
        <text>2 GTP = 3',3'-c-di-GMP + 2 diphosphate</text>
        <dbReference type="Rhea" id="RHEA:24898"/>
        <dbReference type="ChEBI" id="CHEBI:33019"/>
        <dbReference type="ChEBI" id="CHEBI:37565"/>
        <dbReference type="ChEBI" id="CHEBI:58805"/>
        <dbReference type="EC" id="2.7.7.65"/>
    </reaction>
</comment>
<dbReference type="FunFam" id="3.30.70.270:FF:000001">
    <property type="entry name" value="Diguanylate cyclase domain protein"/>
    <property type="match status" value="1"/>
</dbReference>
<dbReference type="NCBIfam" id="TIGR00254">
    <property type="entry name" value="GGDEF"/>
    <property type="match status" value="1"/>
</dbReference>
<name>A0A380WKG3_AMIAI</name>
<dbReference type="SMART" id="SM00267">
    <property type="entry name" value="GGDEF"/>
    <property type="match status" value="1"/>
</dbReference>
<dbReference type="Proteomes" id="UP000254701">
    <property type="component" value="Unassembled WGS sequence"/>
</dbReference>
<dbReference type="AlphaFoldDB" id="A0A380WKG3"/>
<keyword evidence="5" id="KW-0548">Nucleotidyltransferase</keyword>
<evidence type="ECO:0000256" key="3">
    <source>
        <dbReference type="SAM" id="Phobius"/>
    </source>
</evidence>
<dbReference type="InterPro" id="IPR050469">
    <property type="entry name" value="Diguanylate_Cyclase"/>
</dbReference>
<feature type="transmembrane region" description="Helical" evidence="3">
    <location>
        <begin position="112"/>
        <end position="132"/>
    </location>
</feature>
<dbReference type="Gene3D" id="3.30.70.270">
    <property type="match status" value="1"/>
</dbReference>
<dbReference type="InterPro" id="IPR029787">
    <property type="entry name" value="Nucleotide_cyclase"/>
</dbReference>
<dbReference type="InterPro" id="IPR000160">
    <property type="entry name" value="GGDEF_dom"/>
</dbReference>
<dbReference type="RefSeq" id="WP_131922430.1">
    <property type="nucleotide sequence ID" value="NZ_BAAAVY010000002.1"/>
</dbReference>
<feature type="transmembrane region" description="Helical" evidence="3">
    <location>
        <begin position="144"/>
        <end position="162"/>
    </location>
</feature>
<dbReference type="GO" id="GO:0052621">
    <property type="term" value="F:diguanylate cyclase activity"/>
    <property type="evidence" value="ECO:0007669"/>
    <property type="project" value="UniProtKB-EC"/>
</dbReference>
<dbReference type="CDD" id="cd01949">
    <property type="entry name" value="GGDEF"/>
    <property type="match status" value="1"/>
</dbReference>
<dbReference type="EC" id="2.7.7.65" evidence="1"/>
<feature type="transmembrane region" description="Helical" evidence="3">
    <location>
        <begin position="29"/>
        <end position="50"/>
    </location>
</feature>
<keyword evidence="3" id="KW-1133">Transmembrane helix</keyword>
<evidence type="ECO:0000256" key="1">
    <source>
        <dbReference type="ARBA" id="ARBA00012528"/>
    </source>
</evidence>
<dbReference type="PROSITE" id="PS50887">
    <property type="entry name" value="GGDEF"/>
    <property type="match status" value="1"/>
</dbReference>